<feature type="region of interest" description="Disordered" evidence="1">
    <location>
        <begin position="738"/>
        <end position="775"/>
    </location>
</feature>
<keyword evidence="5" id="KW-1185">Reference proteome</keyword>
<dbReference type="Pfam" id="PF04471">
    <property type="entry name" value="Mrr_cat"/>
    <property type="match status" value="1"/>
</dbReference>
<dbReference type="Pfam" id="PF20720">
    <property type="entry name" value="nSTAND3"/>
    <property type="match status" value="1"/>
</dbReference>
<name>A0ABQ1MKG0_9PROT</name>
<proteinExistence type="predicted"/>
<evidence type="ECO:0000256" key="1">
    <source>
        <dbReference type="SAM" id="MobiDB-lite"/>
    </source>
</evidence>
<evidence type="ECO:0008006" key="6">
    <source>
        <dbReference type="Google" id="ProtNLM"/>
    </source>
</evidence>
<comment type="caution">
    <text evidence="4">The sequence shown here is derived from an EMBL/GenBank/DDBJ whole genome shotgun (WGS) entry which is preliminary data.</text>
</comment>
<evidence type="ECO:0000259" key="2">
    <source>
        <dbReference type="Pfam" id="PF04471"/>
    </source>
</evidence>
<feature type="domain" description="Novel STAND NTPase 3" evidence="3">
    <location>
        <begin position="176"/>
        <end position="336"/>
    </location>
</feature>
<dbReference type="InterPro" id="IPR049050">
    <property type="entry name" value="nSTAND3"/>
</dbReference>
<protein>
    <recommendedName>
        <fullName evidence="6">Restriction endonuclease</fullName>
    </recommendedName>
</protein>
<feature type="domain" description="Restriction endonuclease type IV Mrr" evidence="2">
    <location>
        <begin position="10"/>
        <end position="104"/>
    </location>
</feature>
<dbReference type="InterPro" id="IPR007560">
    <property type="entry name" value="Restrct_endonuc_IV_Mrr"/>
</dbReference>
<dbReference type="InterPro" id="IPR011856">
    <property type="entry name" value="tRNA_endonuc-like_dom_sf"/>
</dbReference>
<sequence length="775" mass="88054">MALMTEYDFSQLSPHDFELMCRDLLQEEEGLRLESFKSGKDGGIDFRHATASVTTIVQCKRFVETGYSGLLRDLRHEAAKVQRLAPQRYILMTAASLSPANKDEIVGVIGRQFLTTSDIFGRSELNGLLGRHPEVERAHYKLWLTSINVLETVLNNEILLQSGFQVEKIHREMRRYVQGSAYPQAMEALNTRGVVILSGLPGVGKTTLADLILYEHLARGFEPVVIRENFAEGKKLFRKGRPQIFYFDDFMGVTFLGDKGSAGQQRDYRAIVEFIEMIGTAKDKRLVLTTRDHMFQQAWSASEQLRDSGIIDHKLVIHMGDYSLHQRAEILYNHLFFGDLPSDYRDELLKDEFYFKIVKHNKFNPRLIEWLSTLRRLNGVAVDDYQEFITTLLANPAEIWRHAYEQQISDAGRSLLLTLSSFGGRAGEALLREGFDTLHTHRAHKYGLQRRPDDYTNARNELNGAFVRPTLGVVIEFINPSVQDWLNSVVREAPENAVDLISGACRFTQLSQVWGFTRSDQGGASHDMLSRQISTLAPKIVELATAPRTVRQRDGSTAYLAPTYEQRLAKLIEIADEIRAPDALVPIERLIERLSVDRKQELCPIDDMIAAIREFQGSEWSALARFKSFFDKSADELMASASQHCRSSELRSLLLFYEASSAEHPMLSSENHPLRSHLLSAYATFVRKSLLEELSECTSEGDYEELLSDLEYFHGALCVDVSAHVSRVNEALDEYREYEEQRADQEMDSYEESARESHDDEESIRAMFGSLGGSG</sequence>
<accession>A0ABQ1MKG0</accession>
<evidence type="ECO:0000313" key="5">
    <source>
        <dbReference type="Proteomes" id="UP000637769"/>
    </source>
</evidence>
<dbReference type="SUPFAM" id="SSF52540">
    <property type="entry name" value="P-loop containing nucleoside triphosphate hydrolases"/>
    <property type="match status" value="1"/>
</dbReference>
<dbReference type="EMBL" id="BMCH01000011">
    <property type="protein sequence ID" value="GGC42019.1"/>
    <property type="molecule type" value="Genomic_DNA"/>
</dbReference>
<dbReference type="InterPro" id="IPR027417">
    <property type="entry name" value="P-loop_NTPase"/>
</dbReference>
<evidence type="ECO:0000313" key="4">
    <source>
        <dbReference type="EMBL" id="GGC42019.1"/>
    </source>
</evidence>
<organism evidence="4 5">
    <name type="scientific">Asaia siamensis</name>
    <dbReference type="NCBI Taxonomy" id="110479"/>
    <lineage>
        <taxon>Bacteria</taxon>
        <taxon>Pseudomonadati</taxon>
        <taxon>Pseudomonadota</taxon>
        <taxon>Alphaproteobacteria</taxon>
        <taxon>Acetobacterales</taxon>
        <taxon>Acetobacteraceae</taxon>
        <taxon>Asaia</taxon>
    </lineage>
</organism>
<reference evidence="5" key="1">
    <citation type="journal article" date="2019" name="Int. J. Syst. Evol. Microbiol.">
        <title>The Global Catalogue of Microorganisms (GCM) 10K type strain sequencing project: providing services to taxonomists for standard genome sequencing and annotation.</title>
        <authorList>
            <consortium name="The Broad Institute Genomics Platform"/>
            <consortium name="The Broad Institute Genome Sequencing Center for Infectious Disease"/>
            <person name="Wu L."/>
            <person name="Ma J."/>
        </authorList>
    </citation>
    <scope>NUCLEOTIDE SEQUENCE [LARGE SCALE GENOMIC DNA]</scope>
    <source>
        <strain evidence="5">CCM 7132</strain>
    </source>
</reference>
<dbReference type="Gene3D" id="3.40.1350.10">
    <property type="match status" value="1"/>
</dbReference>
<dbReference type="Proteomes" id="UP000637769">
    <property type="component" value="Unassembled WGS sequence"/>
</dbReference>
<evidence type="ECO:0000259" key="3">
    <source>
        <dbReference type="Pfam" id="PF20720"/>
    </source>
</evidence>
<gene>
    <name evidence="4" type="ORF">GCM10007207_29180</name>
</gene>